<sequence>MEDLRLENHRNNLVDKASENHGEEDETGDKQSWDDNLVDKIKDIIGYEFKNPNLLQQAFTHYSYLDQDKTSTTSYERLEYIGDSILSFFMAEEHFRLYPDLPPGQLTKLRAANVDTEKLARVAFKYKLHTFLRHKKPLLAGQIKEFEEAILNYPIHSSGLLNAPKALADIVESLVGAIYIDSNSMETTCKIVKNLLQPMITPSTLHTHPVTLLYEICQKNKVKLESRDLWKETGEVEFMVDGEFVGRAKYRAKRVVANNRAAYEACHKIIRKLKLENPEDNESGSQQ</sequence>
<dbReference type="Proteomes" id="UP000030748">
    <property type="component" value="Unassembled WGS sequence"/>
</dbReference>
<evidence type="ECO:0000313" key="12">
    <source>
        <dbReference type="Proteomes" id="UP000030748"/>
    </source>
</evidence>
<dbReference type="GO" id="GO:0004525">
    <property type="term" value="F:ribonuclease III activity"/>
    <property type="evidence" value="ECO:0000318"/>
    <property type="project" value="GO_Central"/>
</dbReference>
<dbReference type="SUPFAM" id="SSF54768">
    <property type="entry name" value="dsRNA-binding domain-like"/>
    <property type="match status" value="1"/>
</dbReference>
<dbReference type="GO" id="GO:0003723">
    <property type="term" value="F:RNA binding"/>
    <property type="evidence" value="ECO:0000318"/>
    <property type="project" value="GO_Central"/>
</dbReference>
<organism evidence="11 12">
    <name type="scientific">Erythranthe guttata</name>
    <name type="common">Yellow monkey flower</name>
    <name type="synonym">Mimulus guttatus</name>
    <dbReference type="NCBI Taxonomy" id="4155"/>
    <lineage>
        <taxon>Eukaryota</taxon>
        <taxon>Viridiplantae</taxon>
        <taxon>Streptophyta</taxon>
        <taxon>Embryophyta</taxon>
        <taxon>Tracheophyta</taxon>
        <taxon>Spermatophyta</taxon>
        <taxon>Magnoliopsida</taxon>
        <taxon>eudicotyledons</taxon>
        <taxon>Gunneridae</taxon>
        <taxon>Pentapetalae</taxon>
        <taxon>asterids</taxon>
        <taxon>lamiids</taxon>
        <taxon>Lamiales</taxon>
        <taxon>Phrymaceae</taxon>
        <taxon>Erythranthe</taxon>
    </lineage>
</organism>
<dbReference type="STRING" id="4155.A0A022QK42"/>
<evidence type="ECO:0000313" key="11">
    <source>
        <dbReference type="EMBL" id="EYU27643.1"/>
    </source>
</evidence>
<evidence type="ECO:0000256" key="7">
    <source>
        <dbReference type="ARBA" id="ARBA00022842"/>
    </source>
</evidence>
<dbReference type="AlphaFoldDB" id="A0A022QK42"/>
<evidence type="ECO:0000256" key="8">
    <source>
        <dbReference type="ARBA" id="ARBA00022884"/>
    </source>
</evidence>
<feature type="compositionally biased region" description="Basic and acidic residues" evidence="9">
    <location>
        <begin position="1"/>
        <end position="21"/>
    </location>
</feature>
<comment type="cofactor">
    <cofactor evidence="1">
        <name>Mn(2+)</name>
        <dbReference type="ChEBI" id="CHEBI:29035"/>
    </cofactor>
</comment>
<dbReference type="PROSITE" id="PS50142">
    <property type="entry name" value="RNASE_3_2"/>
    <property type="match status" value="1"/>
</dbReference>
<keyword evidence="8" id="KW-0694">RNA-binding</keyword>
<dbReference type="InterPro" id="IPR014720">
    <property type="entry name" value="dsRBD_dom"/>
</dbReference>
<dbReference type="GO" id="GO:0030422">
    <property type="term" value="P:siRNA processing"/>
    <property type="evidence" value="ECO:0000318"/>
    <property type="project" value="GO_Central"/>
</dbReference>
<dbReference type="CDD" id="cd00593">
    <property type="entry name" value="RIBOc"/>
    <property type="match status" value="1"/>
</dbReference>
<evidence type="ECO:0000256" key="5">
    <source>
        <dbReference type="ARBA" id="ARBA00022759"/>
    </source>
</evidence>
<evidence type="ECO:0000256" key="6">
    <source>
        <dbReference type="ARBA" id="ARBA00022801"/>
    </source>
</evidence>
<reference evidence="11 12" key="1">
    <citation type="journal article" date="2013" name="Proc. Natl. Acad. Sci. U.S.A.">
        <title>Fine-scale variation in meiotic recombination in Mimulus inferred from population shotgun sequencing.</title>
        <authorList>
            <person name="Hellsten U."/>
            <person name="Wright K.M."/>
            <person name="Jenkins J."/>
            <person name="Shu S."/>
            <person name="Yuan Y."/>
            <person name="Wessler S.R."/>
            <person name="Schmutz J."/>
            <person name="Willis J.H."/>
            <person name="Rokhsar D.S."/>
        </authorList>
    </citation>
    <scope>NUCLEOTIDE SEQUENCE [LARGE SCALE GENOMIC DNA]</scope>
    <source>
        <strain evidence="12">cv. DUN x IM62</strain>
    </source>
</reference>
<keyword evidence="4" id="KW-0479">Metal-binding</keyword>
<protein>
    <recommendedName>
        <fullName evidence="10">RNase III domain-containing protein</fullName>
    </recommendedName>
</protein>
<gene>
    <name evidence="11" type="ORF">MIMGU_mgv1a020456mg</name>
</gene>
<dbReference type="EMBL" id="KI631456">
    <property type="protein sequence ID" value="EYU27643.1"/>
    <property type="molecule type" value="Genomic_DNA"/>
</dbReference>
<keyword evidence="3" id="KW-0540">Nuclease</keyword>
<dbReference type="PhylomeDB" id="A0A022QK42"/>
<keyword evidence="5" id="KW-0255">Endonuclease</keyword>
<keyword evidence="12" id="KW-1185">Reference proteome</keyword>
<feature type="region of interest" description="Disordered" evidence="9">
    <location>
        <begin position="1"/>
        <end position="32"/>
    </location>
</feature>
<dbReference type="eggNOG" id="KOG0701">
    <property type="taxonomic scope" value="Eukaryota"/>
</dbReference>
<dbReference type="SUPFAM" id="SSF69065">
    <property type="entry name" value="RNase III domain-like"/>
    <property type="match status" value="1"/>
</dbReference>
<comment type="cofactor">
    <cofactor evidence="2">
        <name>Mg(2+)</name>
        <dbReference type="ChEBI" id="CHEBI:18420"/>
    </cofactor>
</comment>
<dbReference type="PANTHER" id="PTHR14950">
    <property type="entry name" value="DICER-RELATED"/>
    <property type="match status" value="1"/>
</dbReference>
<keyword evidence="6" id="KW-0378">Hydrolase</keyword>
<feature type="domain" description="RNase III" evidence="10">
    <location>
        <begin position="38"/>
        <end position="183"/>
    </location>
</feature>
<evidence type="ECO:0000256" key="2">
    <source>
        <dbReference type="ARBA" id="ARBA00001946"/>
    </source>
</evidence>
<dbReference type="GO" id="GO:0005737">
    <property type="term" value="C:cytoplasm"/>
    <property type="evidence" value="ECO:0000318"/>
    <property type="project" value="GO_Central"/>
</dbReference>
<dbReference type="InterPro" id="IPR036389">
    <property type="entry name" value="RNase_III_sf"/>
</dbReference>
<accession>A0A022QK42</accession>
<dbReference type="GO" id="GO:0046872">
    <property type="term" value="F:metal ion binding"/>
    <property type="evidence" value="ECO:0007669"/>
    <property type="project" value="UniProtKB-KW"/>
</dbReference>
<evidence type="ECO:0000256" key="3">
    <source>
        <dbReference type="ARBA" id="ARBA00022722"/>
    </source>
</evidence>
<dbReference type="Gene3D" id="1.10.1520.10">
    <property type="entry name" value="Ribonuclease III domain"/>
    <property type="match status" value="1"/>
</dbReference>
<dbReference type="FunFam" id="1.10.1520.10:FF:000004">
    <property type="entry name" value="Endoribonuclease dicer-like 1"/>
    <property type="match status" value="1"/>
</dbReference>
<dbReference type="InterPro" id="IPR000999">
    <property type="entry name" value="RNase_III_dom"/>
</dbReference>
<evidence type="ECO:0000256" key="9">
    <source>
        <dbReference type="SAM" id="MobiDB-lite"/>
    </source>
</evidence>
<keyword evidence="7" id="KW-0460">Magnesium</keyword>
<dbReference type="Pfam" id="PF00035">
    <property type="entry name" value="dsrm"/>
    <property type="match status" value="1"/>
</dbReference>
<evidence type="ECO:0000256" key="4">
    <source>
        <dbReference type="ARBA" id="ARBA00022723"/>
    </source>
</evidence>
<evidence type="ECO:0000259" key="10">
    <source>
        <dbReference type="PROSITE" id="PS50142"/>
    </source>
</evidence>
<dbReference type="PANTHER" id="PTHR14950:SF54">
    <property type="entry name" value="RNASE II-LIKE 1"/>
    <property type="match status" value="1"/>
</dbReference>
<evidence type="ECO:0000256" key="1">
    <source>
        <dbReference type="ARBA" id="ARBA00001936"/>
    </source>
</evidence>
<proteinExistence type="predicted"/>
<dbReference type="GO" id="GO:0005634">
    <property type="term" value="C:nucleus"/>
    <property type="evidence" value="ECO:0000318"/>
    <property type="project" value="GO_Central"/>
</dbReference>
<name>A0A022QK42_ERYGU</name>
<dbReference type="Pfam" id="PF00636">
    <property type="entry name" value="Ribonuclease_3"/>
    <property type="match status" value="1"/>
</dbReference>
<dbReference type="SMART" id="SM00535">
    <property type="entry name" value="RIBOc"/>
    <property type="match status" value="1"/>
</dbReference>